<proteinExistence type="predicted"/>
<comment type="caution">
    <text evidence="2">The sequence shown here is derived from an EMBL/GenBank/DDBJ whole genome shotgun (WGS) entry which is preliminary data.</text>
</comment>
<gene>
    <name evidence="2" type="ORF">M0R45_019285</name>
</gene>
<dbReference type="EMBL" id="JBEDUW010000004">
    <property type="protein sequence ID" value="KAK9932034.1"/>
    <property type="molecule type" value="Genomic_DNA"/>
</dbReference>
<evidence type="ECO:0000313" key="3">
    <source>
        <dbReference type="Proteomes" id="UP001457282"/>
    </source>
</evidence>
<organism evidence="2 3">
    <name type="scientific">Rubus argutus</name>
    <name type="common">Southern blackberry</name>
    <dbReference type="NCBI Taxonomy" id="59490"/>
    <lineage>
        <taxon>Eukaryota</taxon>
        <taxon>Viridiplantae</taxon>
        <taxon>Streptophyta</taxon>
        <taxon>Embryophyta</taxon>
        <taxon>Tracheophyta</taxon>
        <taxon>Spermatophyta</taxon>
        <taxon>Magnoliopsida</taxon>
        <taxon>eudicotyledons</taxon>
        <taxon>Gunneridae</taxon>
        <taxon>Pentapetalae</taxon>
        <taxon>rosids</taxon>
        <taxon>fabids</taxon>
        <taxon>Rosales</taxon>
        <taxon>Rosaceae</taxon>
        <taxon>Rosoideae</taxon>
        <taxon>Rosoideae incertae sedis</taxon>
        <taxon>Rubus</taxon>
    </lineage>
</organism>
<feature type="region of interest" description="Disordered" evidence="1">
    <location>
        <begin position="1"/>
        <end position="23"/>
    </location>
</feature>
<dbReference type="AlphaFoldDB" id="A0AAW1X6V9"/>
<reference evidence="2 3" key="1">
    <citation type="journal article" date="2023" name="G3 (Bethesda)">
        <title>A chromosome-length genome assembly and annotation of blackberry (Rubus argutus, cv. 'Hillquist').</title>
        <authorList>
            <person name="Bruna T."/>
            <person name="Aryal R."/>
            <person name="Dudchenko O."/>
            <person name="Sargent D.J."/>
            <person name="Mead D."/>
            <person name="Buti M."/>
            <person name="Cavallini A."/>
            <person name="Hytonen T."/>
            <person name="Andres J."/>
            <person name="Pham M."/>
            <person name="Weisz D."/>
            <person name="Mascagni F."/>
            <person name="Usai G."/>
            <person name="Natali L."/>
            <person name="Bassil N."/>
            <person name="Fernandez G.E."/>
            <person name="Lomsadze A."/>
            <person name="Armour M."/>
            <person name="Olukolu B."/>
            <person name="Poorten T."/>
            <person name="Britton C."/>
            <person name="Davik J."/>
            <person name="Ashrafi H."/>
            <person name="Aiden E.L."/>
            <person name="Borodovsky M."/>
            <person name="Worthington M."/>
        </authorList>
    </citation>
    <scope>NUCLEOTIDE SEQUENCE [LARGE SCALE GENOMIC DNA]</scope>
    <source>
        <strain evidence="2">PI 553951</strain>
    </source>
</reference>
<evidence type="ECO:0000256" key="1">
    <source>
        <dbReference type="SAM" id="MobiDB-lite"/>
    </source>
</evidence>
<protein>
    <submittedName>
        <fullName evidence="2">Uncharacterized protein</fullName>
    </submittedName>
</protein>
<evidence type="ECO:0000313" key="2">
    <source>
        <dbReference type="EMBL" id="KAK9932034.1"/>
    </source>
</evidence>
<feature type="compositionally biased region" description="Polar residues" evidence="1">
    <location>
        <begin position="1"/>
        <end position="13"/>
    </location>
</feature>
<keyword evidence="3" id="KW-1185">Reference proteome</keyword>
<sequence>MILNTQNQINSQKPKQDPHRSLYTQSGSCLAAVESGLPWRCRRFLEPRRPLQSPPIPMPPSSRRSLASLSALAPLSSSALTRRSSIPCSSRRLSAMPRLQCYTVASTPPSP</sequence>
<name>A0AAW1X6V9_RUBAR</name>
<accession>A0AAW1X6V9</accession>
<dbReference type="Proteomes" id="UP001457282">
    <property type="component" value="Unassembled WGS sequence"/>
</dbReference>